<reference evidence="2" key="1">
    <citation type="journal article" date="2020" name="Stud. Mycol.">
        <title>101 Dothideomycetes genomes: a test case for predicting lifestyles and emergence of pathogens.</title>
        <authorList>
            <person name="Haridas S."/>
            <person name="Albert R."/>
            <person name="Binder M."/>
            <person name="Bloem J."/>
            <person name="Labutti K."/>
            <person name="Salamov A."/>
            <person name="Andreopoulos B."/>
            <person name="Baker S."/>
            <person name="Barry K."/>
            <person name="Bills G."/>
            <person name="Bluhm B."/>
            <person name="Cannon C."/>
            <person name="Castanera R."/>
            <person name="Culley D."/>
            <person name="Daum C."/>
            <person name="Ezra D."/>
            <person name="Gonzalez J."/>
            <person name="Henrissat B."/>
            <person name="Kuo A."/>
            <person name="Liang C."/>
            <person name="Lipzen A."/>
            <person name="Lutzoni F."/>
            <person name="Magnuson J."/>
            <person name="Mondo S."/>
            <person name="Nolan M."/>
            <person name="Ohm R."/>
            <person name="Pangilinan J."/>
            <person name="Park H.-J."/>
            <person name="Ramirez L."/>
            <person name="Alfaro M."/>
            <person name="Sun H."/>
            <person name="Tritt A."/>
            <person name="Yoshinaga Y."/>
            <person name="Zwiers L.-H."/>
            <person name="Turgeon B."/>
            <person name="Goodwin S."/>
            <person name="Spatafora J."/>
            <person name="Crous P."/>
            <person name="Grigoriev I."/>
        </authorList>
    </citation>
    <scope>NUCLEOTIDE SEQUENCE</scope>
    <source>
        <strain evidence="2">CBS 480.64</strain>
    </source>
</reference>
<evidence type="ECO:0000313" key="2">
    <source>
        <dbReference type="EMBL" id="KAF2859534.1"/>
    </source>
</evidence>
<feature type="non-terminal residue" evidence="2">
    <location>
        <position position="121"/>
    </location>
</feature>
<feature type="non-terminal residue" evidence="2">
    <location>
        <position position="1"/>
    </location>
</feature>
<protein>
    <submittedName>
        <fullName evidence="2">Uncharacterized protein</fullName>
    </submittedName>
</protein>
<feature type="compositionally biased region" description="Polar residues" evidence="1">
    <location>
        <begin position="34"/>
        <end position="46"/>
    </location>
</feature>
<dbReference type="EMBL" id="MU005991">
    <property type="protein sequence ID" value="KAF2859534.1"/>
    <property type="molecule type" value="Genomic_DNA"/>
</dbReference>
<accession>A0A6A7BWF4</accession>
<dbReference type="Proteomes" id="UP000799421">
    <property type="component" value="Unassembled WGS sequence"/>
</dbReference>
<feature type="region of interest" description="Disordered" evidence="1">
    <location>
        <begin position="85"/>
        <end position="121"/>
    </location>
</feature>
<evidence type="ECO:0000256" key="1">
    <source>
        <dbReference type="SAM" id="MobiDB-lite"/>
    </source>
</evidence>
<dbReference type="AlphaFoldDB" id="A0A6A7BWF4"/>
<gene>
    <name evidence="2" type="ORF">K470DRAFT_204910</name>
</gene>
<feature type="compositionally biased region" description="Polar residues" evidence="1">
    <location>
        <begin position="1"/>
        <end position="14"/>
    </location>
</feature>
<keyword evidence="3" id="KW-1185">Reference proteome</keyword>
<organism evidence="2 3">
    <name type="scientific">Piedraia hortae CBS 480.64</name>
    <dbReference type="NCBI Taxonomy" id="1314780"/>
    <lineage>
        <taxon>Eukaryota</taxon>
        <taxon>Fungi</taxon>
        <taxon>Dikarya</taxon>
        <taxon>Ascomycota</taxon>
        <taxon>Pezizomycotina</taxon>
        <taxon>Dothideomycetes</taxon>
        <taxon>Dothideomycetidae</taxon>
        <taxon>Capnodiales</taxon>
        <taxon>Piedraiaceae</taxon>
        <taxon>Piedraia</taxon>
    </lineage>
</organism>
<evidence type="ECO:0000313" key="3">
    <source>
        <dbReference type="Proteomes" id="UP000799421"/>
    </source>
</evidence>
<name>A0A6A7BWF4_9PEZI</name>
<feature type="compositionally biased region" description="Basic and acidic residues" evidence="1">
    <location>
        <begin position="97"/>
        <end position="109"/>
    </location>
</feature>
<sequence>RTGTSLEKFQQQKGTHAEGQLSEGTPQVKVDPQGTAQAITEPSTVGQAPKEHSEPGEAPSMMDQAKDMASKAANLPQTVMGAVGMGGNKAANEESEVQPKTDHVVDKMSNDNVEEFLRSQT</sequence>
<feature type="region of interest" description="Disordered" evidence="1">
    <location>
        <begin position="1"/>
        <end position="70"/>
    </location>
</feature>
<proteinExistence type="predicted"/>